<reference evidence="2" key="1">
    <citation type="journal article" date="2020" name="Stud. Mycol.">
        <title>101 Dothideomycetes genomes: a test case for predicting lifestyles and emergence of pathogens.</title>
        <authorList>
            <person name="Haridas S."/>
            <person name="Albert R."/>
            <person name="Binder M."/>
            <person name="Bloem J."/>
            <person name="Labutti K."/>
            <person name="Salamov A."/>
            <person name="Andreopoulos B."/>
            <person name="Baker S."/>
            <person name="Barry K."/>
            <person name="Bills G."/>
            <person name="Bluhm B."/>
            <person name="Cannon C."/>
            <person name="Castanera R."/>
            <person name="Culley D."/>
            <person name="Daum C."/>
            <person name="Ezra D."/>
            <person name="Gonzalez J."/>
            <person name="Henrissat B."/>
            <person name="Kuo A."/>
            <person name="Liang C."/>
            <person name="Lipzen A."/>
            <person name="Lutzoni F."/>
            <person name="Magnuson J."/>
            <person name="Mondo S."/>
            <person name="Nolan M."/>
            <person name="Ohm R."/>
            <person name="Pangilinan J."/>
            <person name="Park H.-J."/>
            <person name="Ramirez L."/>
            <person name="Alfaro M."/>
            <person name="Sun H."/>
            <person name="Tritt A."/>
            <person name="Yoshinaga Y."/>
            <person name="Zwiers L.-H."/>
            <person name="Turgeon B."/>
            <person name="Goodwin S."/>
            <person name="Spatafora J."/>
            <person name="Crous P."/>
            <person name="Grigoriev I."/>
        </authorList>
    </citation>
    <scope>NUCLEOTIDE SEQUENCE</scope>
    <source>
        <strain evidence="2">CBS 260.36</strain>
    </source>
</reference>
<dbReference type="EMBL" id="ML996093">
    <property type="protein sequence ID" value="KAF2148383.1"/>
    <property type="molecule type" value="Genomic_DNA"/>
</dbReference>
<organism evidence="2 3">
    <name type="scientific">Myriangium duriaei CBS 260.36</name>
    <dbReference type="NCBI Taxonomy" id="1168546"/>
    <lineage>
        <taxon>Eukaryota</taxon>
        <taxon>Fungi</taxon>
        <taxon>Dikarya</taxon>
        <taxon>Ascomycota</taxon>
        <taxon>Pezizomycotina</taxon>
        <taxon>Dothideomycetes</taxon>
        <taxon>Dothideomycetidae</taxon>
        <taxon>Myriangiales</taxon>
        <taxon>Myriangiaceae</taxon>
        <taxon>Myriangium</taxon>
    </lineage>
</organism>
<name>A0A9P4IX60_9PEZI</name>
<keyword evidence="3" id="KW-1185">Reference proteome</keyword>
<sequence length="408" mass="45075">MIFKPSTAFLAFALLARAADANIPIRSLTNVNVNDHRGYFSDPYHVVYEDSQEIYISGTTHKYLRCDHPLQPGCATAQNITYKHNDAIKHAANSSNTYICGVAGIHPFQSGSGPNLTWDAVATLHVQHSPNCTGISGWSVIVHASPTDTTTSIPPTSWITDKILIGSFSDNVDATYDGKYFRLPSGQLYLIYQAQYSPLPTKRDGVVAVPMDDPTSFTPDGKTTYLLRPGPDYNSENYVAGNDSFKLIETGNIRAINGKFLMAYSVGAYNRKTYKVGIAWSDTFLPADGEGYRKVLKDNPDRLWKSKGEKEVYYLLQAEVQHDGWRYVGAQVLAPGVPTVASIGERGNCVLLFAGYDPKDAEVDKKGKFEASKRRPYFVGLNVAVPKDRSVKDAKDEELQSWIMPLHG</sequence>
<evidence type="ECO:0000313" key="2">
    <source>
        <dbReference type="EMBL" id="KAF2148383.1"/>
    </source>
</evidence>
<dbReference type="InterPro" id="IPR023296">
    <property type="entry name" value="Glyco_hydro_beta-prop_sf"/>
</dbReference>
<evidence type="ECO:0000313" key="3">
    <source>
        <dbReference type="Proteomes" id="UP000799439"/>
    </source>
</evidence>
<accession>A0A9P4IX60</accession>
<dbReference type="SUPFAM" id="SSF75005">
    <property type="entry name" value="Arabinanase/levansucrase/invertase"/>
    <property type="match status" value="1"/>
</dbReference>
<comment type="caution">
    <text evidence="2">The sequence shown here is derived from an EMBL/GenBank/DDBJ whole genome shotgun (WGS) entry which is preliminary data.</text>
</comment>
<proteinExistence type="predicted"/>
<evidence type="ECO:0008006" key="4">
    <source>
        <dbReference type="Google" id="ProtNLM"/>
    </source>
</evidence>
<evidence type="ECO:0000256" key="1">
    <source>
        <dbReference type="SAM" id="SignalP"/>
    </source>
</evidence>
<dbReference type="OrthoDB" id="5144490at2759"/>
<feature type="chain" id="PRO_5040368997" description="Glycoside hydrolase family 43 protein" evidence="1">
    <location>
        <begin position="22"/>
        <end position="408"/>
    </location>
</feature>
<dbReference type="AlphaFoldDB" id="A0A9P4IX60"/>
<feature type="signal peptide" evidence="1">
    <location>
        <begin position="1"/>
        <end position="21"/>
    </location>
</feature>
<dbReference type="Proteomes" id="UP000799439">
    <property type="component" value="Unassembled WGS sequence"/>
</dbReference>
<protein>
    <recommendedName>
        <fullName evidence="4">Glycoside hydrolase family 43 protein</fullName>
    </recommendedName>
</protein>
<keyword evidence="1" id="KW-0732">Signal</keyword>
<dbReference type="Gene3D" id="2.115.10.20">
    <property type="entry name" value="Glycosyl hydrolase domain, family 43"/>
    <property type="match status" value="1"/>
</dbReference>
<gene>
    <name evidence="2" type="ORF">K461DRAFT_282836</name>
</gene>